<organism evidence="13 14">
    <name type="scientific">Candidatus Woesebacteria bacterium GW2011_GWA1_37_8</name>
    <dbReference type="NCBI Taxonomy" id="1618546"/>
    <lineage>
        <taxon>Bacteria</taxon>
        <taxon>Candidatus Woeseibacteriota</taxon>
    </lineage>
</organism>
<comment type="subcellular location">
    <subcellularLocation>
        <location evidence="2">Membrane</location>
        <topology evidence="2">Multi-pass membrane protein</topology>
    </subcellularLocation>
</comment>
<evidence type="ECO:0000256" key="10">
    <source>
        <dbReference type="ARBA" id="ARBA00023136"/>
    </source>
</evidence>
<dbReference type="InterPro" id="IPR036034">
    <property type="entry name" value="PDZ_sf"/>
</dbReference>
<keyword evidence="4 13" id="KW-0645">Protease</keyword>
<keyword evidence="10 11" id="KW-0472">Membrane</keyword>
<feature type="transmembrane region" description="Helical" evidence="11">
    <location>
        <begin position="68"/>
        <end position="90"/>
    </location>
</feature>
<keyword evidence="8 11" id="KW-1133">Transmembrane helix</keyword>
<evidence type="ECO:0000259" key="12">
    <source>
        <dbReference type="PROSITE" id="PS50106"/>
    </source>
</evidence>
<evidence type="ECO:0000256" key="4">
    <source>
        <dbReference type="ARBA" id="ARBA00022670"/>
    </source>
</evidence>
<feature type="domain" description="PDZ" evidence="12">
    <location>
        <begin position="102"/>
        <end position="169"/>
    </location>
</feature>
<gene>
    <name evidence="13" type="ORF">US62_C0011G0026</name>
</gene>
<dbReference type="PROSITE" id="PS50106">
    <property type="entry name" value="PDZ"/>
    <property type="match status" value="1"/>
</dbReference>
<dbReference type="GO" id="GO:0016020">
    <property type="term" value="C:membrane"/>
    <property type="evidence" value="ECO:0007669"/>
    <property type="project" value="UniProtKB-SubCell"/>
</dbReference>
<feature type="transmembrane region" description="Helical" evidence="11">
    <location>
        <begin position="299"/>
        <end position="320"/>
    </location>
</feature>
<dbReference type="AlphaFoldDB" id="A0A0G0HTT5"/>
<evidence type="ECO:0000256" key="6">
    <source>
        <dbReference type="ARBA" id="ARBA00022801"/>
    </source>
</evidence>
<dbReference type="InterPro" id="IPR004387">
    <property type="entry name" value="Pept_M50_Zn"/>
</dbReference>
<dbReference type="Pfam" id="PF02163">
    <property type="entry name" value="Peptidase_M50"/>
    <property type="match status" value="1"/>
</dbReference>
<dbReference type="InterPro" id="IPR008915">
    <property type="entry name" value="Peptidase_M50"/>
</dbReference>
<keyword evidence="6" id="KW-0378">Hydrolase</keyword>
<dbReference type="SMART" id="SM00228">
    <property type="entry name" value="PDZ"/>
    <property type="match status" value="1"/>
</dbReference>
<dbReference type="PANTHER" id="PTHR42837:SF2">
    <property type="entry name" value="MEMBRANE METALLOPROTEASE ARASP2, CHLOROPLASTIC-RELATED"/>
    <property type="match status" value="1"/>
</dbReference>
<dbReference type="GO" id="GO:0004222">
    <property type="term" value="F:metalloendopeptidase activity"/>
    <property type="evidence" value="ECO:0007669"/>
    <property type="project" value="InterPro"/>
</dbReference>
<evidence type="ECO:0000256" key="9">
    <source>
        <dbReference type="ARBA" id="ARBA00023049"/>
    </source>
</evidence>
<keyword evidence="9" id="KW-0482">Metalloprotease</keyword>
<comment type="caution">
    <text evidence="13">The sequence shown here is derived from an EMBL/GenBank/DDBJ whole genome shotgun (WGS) entry which is preliminary data.</text>
</comment>
<evidence type="ECO:0000313" key="14">
    <source>
        <dbReference type="Proteomes" id="UP000034603"/>
    </source>
</evidence>
<protein>
    <submittedName>
        <fullName evidence="13">Site-2 protease, Metallo peptidase, MEROPS family M50B</fullName>
    </submittedName>
</protein>
<keyword evidence="7" id="KW-0862">Zinc</keyword>
<reference evidence="13 14" key="1">
    <citation type="journal article" date="2015" name="Nature">
        <title>rRNA introns, odd ribosomes, and small enigmatic genomes across a large radiation of phyla.</title>
        <authorList>
            <person name="Brown C.T."/>
            <person name="Hug L.A."/>
            <person name="Thomas B.C."/>
            <person name="Sharon I."/>
            <person name="Castelle C.J."/>
            <person name="Singh A."/>
            <person name="Wilkins M.J."/>
            <person name="Williams K.H."/>
            <person name="Banfield J.F."/>
        </authorList>
    </citation>
    <scope>NUCLEOTIDE SEQUENCE [LARGE SCALE GENOMIC DNA]</scope>
</reference>
<evidence type="ECO:0000256" key="11">
    <source>
        <dbReference type="SAM" id="Phobius"/>
    </source>
</evidence>
<proteinExistence type="inferred from homology"/>
<evidence type="ECO:0000256" key="1">
    <source>
        <dbReference type="ARBA" id="ARBA00001947"/>
    </source>
</evidence>
<sequence length="341" mass="36705">MAKRAGLLVEEFGFGIPPRIFGKKIGETIYSLNLFPFGGFVRLNGENSEEGVTDPKRAFITQSKKTRVSIIVAGVLMNFILAIVAFAAVYTVTGVPKDTNDVKVIEVAKGTPAETAGFLVDDVIVKINGKSVADNKGFIEAVKEVSDKEVVFLVKRGSEEKELKATSRSNPPEGEGALGVVISTVSIYFPPIWQRPFVGVFYGFKEAIFWTQMIAVGLFGMIAGLFRGVVPKDVAGPVGIYALTSQAASYGIMSLINFMGVLSVNLAILNILPFPALDGGRLLFIFLEKIIGRKVLPKVESIIHMAGMAILMLLLFAITFSDIKHLIAAGGVAGFLENLVK</sequence>
<evidence type="ECO:0000256" key="2">
    <source>
        <dbReference type="ARBA" id="ARBA00004141"/>
    </source>
</evidence>
<comment type="cofactor">
    <cofactor evidence="1">
        <name>Zn(2+)</name>
        <dbReference type="ChEBI" id="CHEBI:29105"/>
    </cofactor>
</comment>
<accession>A0A0G0HTT5</accession>
<keyword evidence="5 11" id="KW-0812">Transmembrane</keyword>
<dbReference type="EMBL" id="LBTR01000011">
    <property type="protein sequence ID" value="KKQ45662.1"/>
    <property type="molecule type" value="Genomic_DNA"/>
</dbReference>
<feature type="transmembrane region" description="Helical" evidence="11">
    <location>
        <begin position="207"/>
        <end position="226"/>
    </location>
</feature>
<evidence type="ECO:0000313" key="13">
    <source>
        <dbReference type="EMBL" id="KKQ45662.1"/>
    </source>
</evidence>
<dbReference type="Proteomes" id="UP000034603">
    <property type="component" value="Unassembled WGS sequence"/>
</dbReference>
<evidence type="ECO:0000256" key="3">
    <source>
        <dbReference type="ARBA" id="ARBA00007931"/>
    </source>
</evidence>
<dbReference type="CDD" id="cd06163">
    <property type="entry name" value="S2P-M50_PDZ_RseP-like"/>
    <property type="match status" value="1"/>
</dbReference>
<evidence type="ECO:0000256" key="5">
    <source>
        <dbReference type="ARBA" id="ARBA00022692"/>
    </source>
</evidence>
<dbReference type="SUPFAM" id="SSF50156">
    <property type="entry name" value="PDZ domain-like"/>
    <property type="match status" value="1"/>
</dbReference>
<dbReference type="Gene3D" id="2.30.42.10">
    <property type="match status" value="1"/>
</dbReference>
<dbReference type="GO" id="GO:0006508">
    <property type="term" value="P:proteolysis"/>
    <property type="evidence" value="ECO:0007669"/>
    <property type="project" value="UniProtKB-KW"/>
</dbReference>
<dbReference type="PANTHER" id="PTHR42837">
    <property type="entry name" value="REGULATOR OF SIGMA-E PROTEASE RSEP"/>
    <property type="match status" value="1"/>
</dbReference>
<name>A0A0G0HTT5_9BACT</name>
<dbReference type="Pfam" id="PF17820">
    <property type="entry name" value="PDZ_6"/>
    <property type="match status" value="1"/>
</dbReference>
<evidence type="ECO:0000256" key="8">
    <source>
        <dbReference type="ARBA" id="ARBA00022989"/>
    </source>
</evidence>
<comment type="similarity">
    <text evidence="3">Belongs to the peptidase M50B family.</text>
</comment>
<dbReference type="InterPro" id="IPR041489">
    <property type="entry name" value="PDZ_6"/>
</dbReference>
<evidence type="ECO:0000256" key="7">
    <source>
        <dbReference type="ARBA" id="ARBA00022833"/>
    </source>
</evidence>
<dbReference type="InterPro" id="IPR001478">
    <property type="entry name" value="PDZ"/>
</dbReference>